<proteinExistence type="predicted"/>
<gene>
    <name evidence="1" type="ORF">QFC19_008826</name>
</gene>
<keyword evidence="2" id="KW-1185">Reference proteome</keyword>
<dbReference type="EMBL" id="JASBWR010000138">
    <property type="protein sequence ID" value="KAJ9092168.1"/>
    <property type="molecule type" value="Genomic_DNA"/>
</dbReference>
<comment type="caution">
    <text evidence="1">The sequence shown here is derived from an EMBL/GenBank/DDBJ whole genome shotgun (WGS) entry which is preliminary data.</text>
</comment>
<protein>
    <submittedName>
        <fullName evidence="1">Uncharacterized protein</fullName>
    </submittedName>
</protein>
<dbReference type="Proteomes" id="UP001241377">
    <property type="component" value="Unassembled WGS sequence"/>
</dbReference>
<evidence type="ECO:0000313" key="2">
    <source>
        <dbReference type="Proteomes" id="UP001241377"/>
    </source>
</evidence>
<name>A0ACC2UYM3_9TREE</name>
<accession>A0ACC2UYM3</accession>
<evidence type="ECO:0000313" key="1">
    <source>
        <dbReference type="EMBL" id="KAJ9092168.1"/>
    </source>
</evidence>
<organism evidence="1 2">
    <name type="scientific">Naganishia cerealis</name>
    <dbReference type="NCBI Taxonomy" id="610337"/>
    <lineage>
        <taxon>Eukaryota</taxon>
        <taxon>Fungi</taxon>
        <taxon>Dikarya</taxon>
        <taxon>Basidiomycota</taxon>
        <taxon>Agaricomycotina</taxon>
        <taxon>Tremellomycetes</taxon>
        <taxon>Filobasidiales</taxon>
        <taxon>Filobasidiaceae</taxon>
        <taxon>Naganishia</taxon>
    </lineage>
</organism>
<reference evidence="1" key="1">
    <citation type="submission" date="2023-04" db="EMBL/GenBank/DDBJ databases">
        <title>Draft Genome sequencing of Naganishia species isolated from polar environments using Oxford Nanopore Technology.</title>
        <authorList>
            <person name="Leo P."/>
            <person name="Venkateswaran K."/>
        </authorList>
    </citation>
    <scope>NUCLEOTIDE SEQUENCE</scope>
    <source>
        <strain evidence="1">MNA-CCFEE 5261</strain>
    </source>
</reference>
<sequence>MELYFLRHAQRIDHAPKDSGAYPLSSDYQSYDPPLASTAIEQVQNIAQRFVEVTNAFSSESSGEGAGPMRKNIFVHFLPYLRCCQTADLLVSELKTRLPAEFPQIKLRFQLLGDFALSEWVHDKMKNKPPFLDSNEAYLMYTPNCKSLKNKLNLSNFRPTNTLGPYNGPDLSYADYQSRCKDYFQKLLATYDKANYIRNQDVIFVITHGYPVNNFMSYFMNHPIFDEIPEAKLNGARRVLKNDDSRQSTEESEESVDGPIFKVSSSKLDSPEDPYDPTLYTWRLFEDALELLKKEDIDPTLNLETDVVYYKTNFIKRNERDNLNMNLDVPKPMDQPRASFKIASRSLSANTLAPIRNYNPICPAARDWLPNTAKLYQVKADFKLKTINSEAFRKDFSLLNHPSKPVSPEISPSSEPTRNNSVIDLSKLKSNEDIYKPMKLRYSTTSDIPIHRLNSKVNSQVNLAGLLSHRDSSSTELLSVDLPKYISSITTNRKRSISNPVGFSYHSKDSYFPLVVTKQNDSSASIDSGLPIDEGSEEETENHEDDNVVFQPPNPLLNRAKSLNYKRAATSNESKLSSLGKYKIPEDQRFSLQFGDQTSDRNGERSSDKNEEKSEKVDKTGRGTKPEKPPFRSSRDSIKLILSLNKSPKQLMFYQFNDNSDESLSSEDGSSGSGSEDEDSKFVWFGQNRRKD</sequence>